<dbReference type="InterPro" id="IPR011017">
    <property type="entry name" value="TRASH_dom"/>
</dbReference>
<dbReference type="RefSeq" id="WP_088272932.1">
    <property type="nucleotide sequence ID" value="NZ_CP021920.1"/>
</dbReference>
<evidence type="ECO:0000313" key="4">
    <source>
        <dbReference type="Proteomes" id="UP000196877"/>
    </source>
</evidence>
<evidence type="ECO:0000259" key="2">
    <source>
        <dbReference type="SMART" id="SM00746"/>
    </source>
</evidence>
<dbReference type="EMBL" id="CP021920">
    <property type="protein sequence ID" value="ASB89405.1"/>
    <property type="molecule type" value="Genomic_DNA"/>
</dbReference>
<evidence type="ECO:0000256" key="1">
    <source>
        <dbReference type="SAM" id="Coils"/>
    </source>
</evidence>
<dbReference type="SMART" id="SM00746">
    <property type="entry name" value="TRASH"/>
    <property type="match status" value="5"/>
</dbReference>
<feature type="domain" description="TRASH" evidence="2">
    <location>
        <begin position="147"/>
        <end position="181"/>
    </location>
</feature>
<dbReference type="GeneID" id="92853162"/>
<reference evidence="3 4" key="1">
    <citation type="submission" date="2017-06" db="EMBL/GenBank/DDBJ databases">
        <title>Genome sequence of Bacillus sonorensis strain SRCM101395.</title>
        <authorList>
            <person name="Cho S.H."/>
        </authorList>
    </citation>
    <scope>NUCLEOTIDE SEQUENCE [LARGE SCALE GENOMIC DNA]</scope>
    <source>
        <strain evidence="3 4">SRCM101395</strain>
    </source>
</reference>
<feature type="domain" description="TRASH" evidence="2">
    <location>
        <begin position="53"/>
        <end position="87"/>
    </location>
</feature>
<dbReference type="Gene3D" id="3.40.960.10">
    <property type="entry name" value="VSR Endonuclease"/>
    <property type="match status" value="1"/>
</dbReference>
<feature type="domain" description="TRASH" evidence="2">
    <location>
        <begin position="295"/>
        <end position="326"/>
    </location>
</feature>
<name>A0ABN5AM49_9BACI</name>
<keyword evidence="1" id="KW-0175">Coiled coil</keyword>
<dbReference type="InterPro" id="IPR011335">
    <property type="entry name" value="Restrct_endonuc-II-like"/>
</dbReference>
<keyword evidence="4" id="KW-1185">Reference proteome</keyword>
<evidence type="ECO:0000313" key="3">
    <source>
        <dbReference type="EMBL" id="ASB89405.1"/>
    </source>
</evidence>
<proteinExistence type="predicted"/>
<protein>
    <recommendedName>
        <fullName evidence="2">TRASH domain-containing protein</fullName>
    </recommendedName>
</protein>
<organism evidence="3 4">
    <name type="scientific">Bacillus sonorensis</name>
    <dbReference type="NCBI Taxonomy" id="119858"/>
    <lineage>
        <taxon>Bacteria</taxon>
        <taxon>Bacillati</taxon>
        <taxon>Bacillota</taxon>
        <taxon>Bacilli</taxon>
        <taxon>Bacillales</taxon>
        <taxon>Bacillaceae</taxon>
        <taxon>Bacillus</taxon>
    </lineage>
</organism>
<dbReference type="SUPFAM" id="SSF52980">
    <property type="entry name" value="Restriction endonuclease-like"/>
    <property type="match status" value="1"/>
</dbReference>
<accession>A0ABN5AM49</accession>
<feature type="domain" description="TRASH" evidence="2">
    <location>
        <begin position="99"/>
        <end position="133"/>
    </location>
</feature>
<feature type="coiled-coil region" evidence="1">
    <location>
        <begin position="140"/>
        <end position="167"/>
    </location>
</feature>
<gene>
    <name evidence="3" type="ORF">S101395_02898</name>
</gene>
<feature type="domain" description="TRASH" evidence="2">
    <location>
        <begin position="193"/>
        <end position="227"/>
    </location>
</feature>
<dbReference type="Proteomes" id="UP000196877">
    <property type="component" value="Chromosome"/>
</dbReference>
<sequence>MAVIINQFVKVRASNRNKTYYANLGYTPNEKQEFKIHLKDLPLSSPSEVKIVCDYCNKCSSKPYKNISSQKNHFCSRECANNFLIGKPSWNARLIHIKCSECSKDIIRSEWETKQHKNLFCSRSCADNFMRRNRKGKLKVKRYELKCSFCNATIERTENELKRAKNHFCSQKCLSEFSKGKPKNTKEKIKKLCHNCNKPIYMTPYRALQSKRTFCSRNCRSSWMRESDEYRKIVFKGKSVELTCSNESCNKTFTRKFSELKEKNFCSMECAKSLKKLSFIRNNPNPKKEKISVSCYTCGAGKKVHESVFKKNKHFFCSYDCYHQKRLEITEKKVTLTSIHKKINRLLNECEIEHINEKNIGYFSLDIYLPEHKLAIEVMGDYWHGHPQRYNFNSLNNIQKKNIKRDYRKNRYITKNGIVILYLWENDINQDFELCKQLILKFISKRDGLQNFHSFNWALDSNSKIVLRTELFCPFFDYFQGDEQK</sequence>